<dbReference type="Gene3D" id="3.40.190.10">
    <property type="entry name" value="Periplasmic binding protein-like II"/>
    <property type="match status" value="2"/>
</dbReference>
<dbReference type="PANTHER" id="PTHR43649">
    <property type="entry name" value="ARABINOSE-BINDING PROTEIN-RELATED"/>
    <property type="match status" value="1"/>
</dbReference>
<dbReference type="EMBL" id="CP104064">
    <property type="protein sequence ID" value="WAH37963.1"/>
    <property type="molecule type" value="Genomic_DNA"/>
</dbReference>
<evidence type="ECO:0000256" key="3">
    <source>
        <dbReference type="ARBA" id="ARBA00022729"/>
    </source>
</evidence>
<evidence type="ECO:0000256" key="2">
    <source>
        <dbReference type="ARBA" id="ARBA00022448"/>
    </source>
</evidence>
<protein>
    <submittedName>
        <fullName evidence="5">Extracellular solute-binding protein</fullName>
    </submittedName>
</protein>
<gene>
    <name evidence="5" type="ORF">NZD86_05590</name>
</gene>
<evidence type="ECO:0000256" key="4">
    <source>
        <dbReference type="SAM" id="SignalP"/>
    </source>
</evidence>
<evidence type="ECO:0000256" key="1">
    <source>
        <dbReference type="ARBA" id="ARBA00008520"/>
    </source>
</evidence>
<dbReference type="PANTHER" id="PTHR43649:SF34">
    <property type="entry name" value="ABC TRANSPORTER PERIPLASMIC-BINDING PROTEIN YCJN-RELATED"/>
    <property type="match status" value="1"/>
</dbReference>
<keyword evidence="3 4" id="KW-0732">Signal</keyword>
<evidence type="ECO:0000313" key="5">
    <source>
        <dbReference type="EMBL" id="WAH37963.1"/>
    </source>
</evidence>
<dbReference type="SUPFAM" id="SSF53850">
    <property type="entry name" value="Periplasmic binding protein-like II"/>
    <property type="match status" value="1"/>
</dbReference>
<feature type="signal peptide" evidence="4">
    <location>
        <begin position="1"/>
        <end position="21"/>
    </location>
</feature>
<keyword evidence="2" id="KW-0813">Transport</keyword>
<organism evidence="5 6">
    <name type="scientific">Alicyclobacillus dauci</name>
    <dbReference type="NCBI Taxonomy" id="1475485"/>
    <lineage>
        <taxon>Bacteria</taxon>
        <taxon>Bacillati</taxon>
        <taxon>Bacillota</taxon>
        <taxon>Bacilli</taxon>
        <taxon>Bacillales</taxon>
        <taxon>Alicyclobacillaceae</taxon>
        <taxon>Alicyclobacillus</taxon>
    </lineage>
</organism>
<dbReference type="Pfam" id="PF01547">
    <property type="entry name" value="SBP_bac_1"/>
    <property type="match status" value="1"/>
</dbReference>
<dbReference type="InterPro" id="IPR050490">
    <property type="entry name" value="Bact_solute-bd_prot1"/>
</dbReference>
<comment type="similarity">
    <text evidence="1">Belongs to the bacterial solute-binding protein 1 family.</text>
</comment>
<evidence type="ECO:0000313" key="6">
    <source>
        <dbReference type="Proteomes" id="UP001164803"/>
    </source>
</evidence>
<dbReference type="InterPro" id="IPR006059">
    <property type="entry name" value="SBP"/>
</dbReference>
<reference evidence="5" key="1">
    <citation type="submission" date="2022-08" db="EMBL/GenBank/DDBJ databases">
        <title>Alicyclobacillus dauci DSM2870, complete genome.</title>
        <authorList>
            <person name="Wang Q."/>
            <person name="Cai R."/>
            <person name="Wang Z."/>
        </authorList>
    </citation>
    <scope>NUCLEOTIDE SEQUENCE</scope>
    <source>
        <strain evidence="5">DSM 28700</strain>
    </source>
</reference>
<accession>A0ABY6Z5N3</accession>
<feature type="chain" id="PRO_5047037417" evidence="4">
    <location>
        <begin position="22"/>
        <end position="517"/>
    </location>
</feature>
<proteinExistence type="inferred from homology"/>
<dbReference type="RefSeq" id="WP_268045499.1">
    <property type="nucleotide sequence ID" value="NZ_CP104064.1"/>
</dbReference>
<sequence length="517" mass="56065">MKSKRLTLAASAVLGTTLLVAGCGNTSGNASSGSNTTSSKVDASQQIAAPFQGAVAGLPQITAPKGFNWKQYSGTTLNMITENTPPSSALAENIKEFEDVTGITVNIEQADLSTVAQKVALDFQAKSDKYQLIYADPYQMLAKYSYDYLDLNQFINDKSLPPVPGGLSDFIQSQLMVDGYMGTKDHLYALPYDTPTMVLVYRKDIFDNPKYKSLFQKENGFDWTPGPNLTWEKYLTIEKWINKEVKAGVITGVQYGAGEQAKEYDSLQCDFSDVLAAYGGDYFSAPNLGSIGTTTPGKSLMDSKQAIAAATIYKQIVDNAAPGSTSWDWNGLGEAFAAGDVAMAPEWHEFASTFENPSKSKVAGNVGYAILPKGPVRSANIFGGTGLAISKYATPEQQKAAWLFEVWATSPQAQYMILKSKDGGETPTRTSVYNLPEIQKGMTPGTPESKAMPNLLSMNATLQAWKAQNVYMRPKIPQWPQVDNIVFTQLSDMLANKQTPAQAMQNIATQSNQVTGN</sequence>
<dbReference type="PROSITE" id="PS51257">
    <property type="entry name" value="PROKAR_LIPOPROTEIN"/>
    <property type="match status" value="1"/>
</dbReference>
<keyword evidence="6" id="KW-1185">Reference proteome</keyword>
<dbReference type="Proteomes" id="UP001164803">
    <property type="component" value="Chromosome"/>
</dbReference>
<name>A0ABY6Z5N3_9BACL</name>